<dbReference type="GO" id="GO:0036199">
    <property type="term" value="F:cholest-4-en-3-one 26-monooxygenase activity"/>
    <property type="evidence" value="ECO:0007669"/>
    <property type="project" value="TreeGrafter"/>
</dbReference>
<dbReference type="FunFam" id="1.10.630.10:FF:000018">
    <property type="entry name" value="Cytochrome P450 monooxygenase"/>
    <property type="match status" value="1"/>
</dbReference>
<dbReference type="InterPro" id="IPR001128">
    <property type="entry name" value="Cyt_P450"/>
</dbReference>
<evidence type="ECO:0000256" key="1">
    <source>
        <dbReference type="ARBA" id="ARBA00010617"/>
    </source>
</evidence>
<organism evidence="8 9">
    <name type="scientific">Cryptosporangium aurantiacum</name>
    <dbReference type="NCBI Taxonomy" id="134849"/>
    <lineage>
        <taxon>Bacteria</taxon>
        <taxon>Bacillati</taxon>
        <taxon>Actinomycetota</taxon>
        <taxon>Actinomycetes</taxon>
        <taxon>Cryptosporangiales</taxon>
        <taxon>Cryptosporangiaceae</taxon>
        <taxon>Cryptosporangium</taxon>
    </lineage>
</organism>
<keyword evidence="6 7" id="KW-0503">Monooxygenase</keyword>
<evidence type="ECO:0000313" key="9">
    <source>
        <dbReference type="Proteomes" id="UP000184440"/>
    </source>
</evidence>
<dbReference type="InterPro" id="IPR036396">
    <property type="entry name" value="Cyt_P450_sf"/>
</dbReference>
<dbReference type="Pfam" id="PF00067">
    <property type="entry name" value="p450"/>
    <property type="match status" value="1"/>
</dbReference>
<keyword evidence="3 7" id="KW-0479">Metal-binding</keyword>
<dbReference type="RefSeq" id="WP_073263724.1">
    <property type="nucleotide sequence ID" value="NZ_FRCS01000016.1"/>
</dbReference>
<dbReference type="PROSITE" id="PS00086">
    <property type="entry name" value="CYTOCHROME_P450"/>
    <property type="match status" value="1"/>
</dbReference>
<dbReference type="AlphaFoldDB" id="A0A1M7RKB0"/>
<evidence type="ECO:0000256" key="3">
    <source>
        <dbReference type="ARBA" id="ARBA00022723"/>
    </source>
</evidence>
<keyword evidence="2 7" id="KW-0349">Heme</keyword>
<dbReference type="InterPro" id="IPR002397">
    <property type="entry name" value="Cyt_P450_B"/>
</dbReference>
<dbReference type="GO" id="GO:0006707">
    <property type="term" value="P:cholesterol catabolic process"/>
    <property type="evidence" value="ECO:0007669"/>
    <property type="project" value="TreeGrafter"/>
</dbReference>
<dbReference type="PANTHER" id="PTHR46696:SF4">
    <property type="entry name" value="BIOTIN BIOSYNTHESIS CYTOCHROME P450"/>
    <property type="match status" value="1"/>
</dbReference>
<evidence type="ECO:0000256" key="4">
    <source>
        <dbReference type="ARBA" id="ARBA00023002"/>
    </source>
</evidence>
<dbReference type="CDD" id="cd11033">
    <property type="entry name" value="CYP142-like"/>
    <property type="match status" value="1"/>
</dbReference>
<dbReference type="PRINTS" id="PR00385">
    <property type="entry name" value="P450"/>
</dbReference>
<evidence type="ECO:0000256" key="5">
    <source>
        <dbReference type="ARBA" id="ARBA00023004"/>
    </source>
</evidence>
<accession>A0A1M7RKB0</accession>
<proteinExistence type="inferred from homology"/>
<dbReference type="Proteomes" id="UP000184440">
    <property type="component" value="Unassembled WGS sequence"/>
</dbReference>
<evidence type="ECO:0000256" key="2">
    <source>
        <dbReference type="ARBA" id="ARBA00022617"/>
    </source>
</evidence>
<keyword evidence="5 7" id="KW-0408">Iron</keyword>
<comment type="similarity">
    <text evidence="1 7">Belongs to the cytochrome P450 family.</text>
</comment>
<dbReference type="Gene3D" id="1.10.630.10">
    <property type="entry name" value="Cytochrome P450"/>
    <property type="match status" value="1"/>
</dbReference>
<dbReference type="PANTHER" id="PTHR46696">
    <property type="entry name" value="P450, PUTATIVE (EUROFUNG)-RELATED"/>
    <property type="match status" value="1"/>
</dbReference>
<reference evidence="8 9" key="1">
    <citation type="submission" date="2016-11" db="EMBL/GenBank/DDBJ databases">
        <authorList>
            <person name="Jaros S."/>
            <person name="Januszkiewicz K."/>
            <person name="Wedrychowicz H."/>
        </authorList>
    </citation>
    <scope>NUCLEOTIDE SEQUENCE [LARGE SCALE GENOMIC DNA]</scope>
    <source>
        <strain evidence="8 9">DSM 46144</strain>
    </source>
</reference>
<dbReference type="STRING" id="134849.SAMN05443668_116138"/>
<evidence type="ECO:0000256" key="6">
    <source>
        <dbReference type="ARBA" id="ARBA00023033"/>
    </source>
</evidence>
<protein>
    <submittedName>
        <fullName evidence="8">Cytochrome P450, family 142, subfamily A, polypeptide 1</fullName>
    </submittedName>
</protein>
<dbReference type="GO" id="GO:0020037">
    <property type="term" value="F:heme binding"/>
    <property type="evidence" value="ECO:0007669"/>
    <property type="project" value="InterPro"/>
</dbReference>
<dbReference type="InterPro" id="IPR017972">
    <property type="entry name" value="Cyt_P450_CS"/>
</dbReference>
<evidence type="ECO:0000256" key="7">
    <source>
        <dbReference type="RuleBase" id="RU000461"/>
    </source>
</evidence>
<keyword evidence="9" id="KW-1185">Reference proteome</keyword>
<dbReference type="SUPFAM" id="SSF48264">
    <property type="entry name" value="Cytochrome P450"/>
    <property type="match status" value="1"/>
</dbReference>
<dbReference type="GO" id="GO:0005506">
    <property type="term" value="F:iron ion binding"/>
    <property type="evidence" value="ECO:0007669"/>
    <property type="project" value="InterPro"/>
</dbReference>
<dbReference type="EMBL" id="FRCS01000016">
    <property type="protein sequence ID" value="SHN46602.1"/>
    <property type="molecule type" value="Genomic_DNA"/>
</dbReference>
<dbReference type="GO" id="GO:0008395">
    <property type="term" value="F:steroid hydroxylase activity"/>
    <property type="evidence" value="ECO:0007669"/>
    <property type="project" value="TreeGrafter"/>
</dbReference>
<sequence length="400" mass="45002">MTTVDQPRLTVGAFWGADPHPALTWLRANDPVYWDPHGEVWGITRYADVKEVSVHPELFSSAGGIRPDQDATPMMIDQDDPVHLRRRKLISKGFTPRRVADQKARIDQITHALIDRVCERGSCDFVWDIAAWLPLIVIGDQLGVRADQYDNLLRWSDDLMRGQGQADDPVLIEKMMTAAAEYGDYFNGVLADRRANGGDDLIGVLVNAEVDGERLDDQTLYFDSLLLLIGGDETTRHVITGGLYQLLHDRSLWERLRADRSLLPSAIEEMLRWVSPIRNMARTVTRDLEFRGKQMKKGQKLLLLYPSANRDEDVFDDPFRFDLTRSPNNHLAFGVGSHFCLGASLARLELESIFTALLDRLPDLRLAEETEPALRPATFVSGYEGLPVAFSPTTPHGVSL</sequence>
<name>A0A1M7RKB0_9ACTN</name>
<gene>
    <name evidence="8" type="ORF">SAMN05443668_116138</name>
</gene>
<evidence type="ECO:0000313" key="8">
    <source>
        <dbReference type="EMBL" id="SHN46602.1"/>
    </source>
</evidence>
<dbReference type="PRINTS" id="PR00359">
    <property type="entry name" value="BP450"/>
</dbReference>
<keyword evidence="4 7" id="KW-0560">Oxidoreductase</keyword>